<protein>
    <submittedName>
        <fullName evidence="4">Homocitrate synthase</fullName>
    </submittedName>
</protein>
<dbReference type="Pfam" id="PF00682">
    <property type="entry name" value="HMGL-like"/>
    <property type="match status" value="1"/>
</dbReference>
<evidence type="ECO:0000259" key="3">
    <source>
        <dbReference type="PROSITE" id="PS50991"/>
    </source>
</evidence>
<dbReference type="PANTHER" id="PTHR42880:SF2">
    <property type="entry name" value="(R)-CITRAMALATE SYNTHASE CIMA"/>
    <property type="match status" value="1"/>
</dbReference>
<dbReference type="Pfam" id="PF22617">
    <property type="entry name" value="HCS_D2"/>
    <property type="match status" value="1"/>
</dbReference>
<dbReference type="GeneID" id="66130272"/>
<comment type="similarity">
    <text evidence="2">Belongs to the alpha-IPM synthase/homocitrate synthase family.</text>
</comment>
<dbReference type="Proteomes" id="UP000824969">
    <property type="component" value="Chromosome"/>
</dbReference>
<dbReference type="CDD" id="cd07940">
    <property type="entry name" value="DRE_TIM_IPMS"/>
    <property type="match status" value="1"/>
</dbReference>
<accession>A0ABM7H483</accession>
<dbReference type="InterPro" id="IPR002034">
    <property type="entry name" value="AIPM/Hcit_synth_CS"/>
</dbReference>
<evidence type="ECO:0000313" key="4">
    <source>
        <dbReference type="EMBL" id="BBL67582.1"/>
    </source>
</evidence>
<reference evidence="4 5" key="1">
    <citation type="submission" date="2019-06" db="EMBL/GenBank/DDBJ databases">
        <title>Complete genome sequence of Methanoculleus chikugoensis strain MG62.</title>
        <authorList>
            <person name="Asakawa S."/>
            <person name="Dianou D."/>
        </authorList>
    </citation>
    <scope>NUCLEOTIDE SEQUENCE [LARGE SCALE GENOMIC DNA]</scope>
    <source>
        <strain evidence="4 5">MG62</strain>
    </source>
</reference>
<evidence type="ECO:0000256" key="1">
    <source>
        <dbReference type="ARBA" id="ARBA00022679"/>
    </source>
</evidence>
<dbReference type="PROSITE" id="PS50991">
    <property type="entry name" value="PYR_CT"/>
    <property type="match status" value="1"/>
</dbReference>
<dbReference type="RefSeq" id="WP_221057967.1">
    <property type="nucleotide sequence ID" value="NZ_AP019781.1"/>
</dbReference>
<feature type="domain" description="Pyruvate carboxyltransferase" evidence="3">
    <location>
        <begin position="6"/>
        <end position="256"/>
    </location>
</feature>
<gene>
    <name evidence="4" type="primary">aksA</name>
    <name evidence="4" type="ORF">MchiMG62_07630</name>
</gene>
<proteinExistence type="inferred from homology"/>
<dbReference type="EMBL" id="AP019781">
    <property type="protein sequence ID" value="BBL67582.1"/>
    <property type="molecule type" value="Genomic_DNA"/>
</dbReference>
<dbReference type="PANTHER" id="PTHR42880">
    <property type="entry name" value="HOMOCITRATE SYNTHASE"/>
    <property type="match status" value="1"/>
</dbReference>
<name>A0ABM7H483_9EURY</name>
<dbReference type="InterPro" id="IPR000891">
    <property type="entry name" value="PYR_CT"/>
</dbReference>
<dbReference type="PROSITE" id="PS00815">
    <property type="entry name" value="AIPM_HOMOCIT_SYNTH_1"/>
    <property type="match status" value="1"/>
</dbReference>
<dbReference type="PROSITE" id="PS00816">
    <property type="entry name" value="AIPM_HOMOCIT_SYNTH_2"/>
    <property type="match status" value="1"/>
</dbReference>
<keyword evidence="5" id="KW-1185">Reference proteome</keyword>
<evidence type="ECO:0000313" key="5">
    <source>
        <dbReference type="Proteomes" id="UP000824969"/>
    </source>
</evidence>
<sequence>MKPWHIEICDVTLRDGEQTPGVSFTRDEKMTIAHALDEIGVEVIEAGFPVVSAAEKECVAAIAGSGLSARVCCLARALKPDIEAALDCDVDMVSIFFATSDLHIRHKYHKPREEVLDGALDMVEFAADHGVQVRFAAEDASRTDPAFLIEMYNRGVEHGANYVSFADTVGCLTPLETHAVVSEILEGAPHQLCIHCHNDLGLAAANTVTAAAAGAFQLHTTVNGIGERAGNAALEQVLVALRMKGGVDRYDLTRLQEISRLVARASGVFPERTRPIVGENAFAHESGIHIAAILCDPSTYEYVPPELVGGERRFVLGKHTGRRALEHVAKAYGFDLSDDEARWVLEQVKQKSEGKCSVTREVLCSLLRAAKEGIVQ</sequence>
<organism evidence="4 5">
    <name type="scientific">Methanoculleus chikugoensis</name>
    <dbReference type="NCBI Taxonomy" id="118126"/>
    <lineage>
        <taxon>Archaea</taxon>
        <taxon>Methanobacteriati</taxon>
        <taxon>Methanobacteriota</taxon>
        <taxon>Stenosarchaea group</taxon>
        <taxon>Methanomicrobia</taxon>
        <taxon>Methanomicrobiales</taxon>
        <taxon>Methanomicrobiaceae</taxon>
        <taxon>Methanoculleus</taxon>
    </lineage>
</organism>
<dbReference type="InterPro" id="IPR054691">
    <property type="entry name" value="LeuA/HCS_post-cat"/>
</dbReference>
<evidence type="ECO:0000256" key="2">
    <source>
        <dbReference type="RuleBase" id="RU003523"/>
    </source>
</evidence>
<keyword evidence="1 2" id="KW-0808">Transferase</keyword>